<name>A0A398CZ44_9BACL</name>
<dbReference type="PANTHER" id="PTHR43479">
    <property type="entry name" value="ACREF/ENVCD OPERON REPRESSOR-RELATED"/>
    <property type="match status" value="1"/>
</dbReference>
<dbReference type="InterPro" id="IPR050624">
    <property type="entry name" value="HTH-type_Tx_Regulator"/>
</dbReference>
<dbReference type="Pfam" id="PF14278">
    <property type="entry name" value="TetR_C_8"/>
    <property type="match status" value="1"/>
</dbReference>
<evidence type="ECO:0000256" key="2">
    <source>
        <dbReference type="PROSITE-ProRule" id="PRU00335"/>
    </source>
</evidence>
<proteinExistence type="predicted"/>
<evidence type="ECO:0000259" key="3">
    <source>
        <dbReference type="PROSITE" id="PS50977"/>
    </source>
</evidence>
<comment type="caution">
    <text evidence="4">The sequence shown here is derived from an EMBL/GenBank/DDBJ whole genome shotgun (WGS) entry which is preliminary data.</text>
</comment>
<dbReference type="Proteomes" id="UP000266340">
    <property type="component" value="Unassembled WGS sequence"/>
</dbReference>
<dbReference type="SUPFAM" id="SSF46689">
    <property type="entry name" value="Homeodomain-like"/>
    <property type="match status" value="1"/>
</dbReference>
<gene>
    <name evidence="4" type="ORF">D3H35_03045</name>
</gene>
<dbReference type="AlphaFoldDB" id="A0A398CZ44"/>
<dbReference type="PANTHER" id="PTHR43479:SF7">
    <property type="entry name" value="TETR-FAMILY TRANSCRIPTIONAL REGULATOR"/>
    <property type="match status" value="1"/>
</dbReference>
<dbReference type="PROSITE" id="PS50977">
    <property type="entry name" value="HTH_TETR_2"/>
    <property type="match status" value="1"/>
</dbReference>
<evidence type="ECO:0000313" key="5">
    <source>
        <dbReference type="Proteomes" id="UP000266340"/>
    </source>
</evidence>
<dbReference type="InterPro" id="IPR039532">
    <property type="entry name" value="TetR_C_Firmicutes"/>
</dbReference>
<dbReference type="Gene3D" id="1.10.357.10">
    <property type="entry name" value="Tetracycline Repressor, domain 2"/>
    <property type="match status" value="1"/>
</dbReference>
<dbReference type="OrthoDB" id="9810250at2"/>
<reference evidence="4 5" key="1">
    <citation type="submission" date="2018-09" db="EMBL/GenBank/DDBJ databases">
        <title>Cohnella cavernae sp. nov., isolated from a karst cave.</title>
        <authorList>
            <person name="Zhu H."/>
        </authorList>
    </citation>
    <scope>NUCLEOTIDE SEQUENCE [LARGE SCALE GENOMIC DNA]</scope>
    <source>
        <strain evidence="4 5">K2E09-144</strain>
    </source>
</reference>
<feature type="DNA-binding region" description="H-T-H motif" evidence="2">
    <location>
        <begin position="36"/>
        <end position="55"/>
    </location>
</feature>
<evidence type="ECO:0000313" key="4">
    <source>
        <dbReference type="EMBL" id="RIE05117.1"/>
    </source>
</evidence>
<sequence length="200" mass="23420">MSQPEKKVDRRVIRSKEALKQALLKLMADKDFDAITITEIVELSNYNRGTFYTHYVNKEALLDDIIDELIRELLKSYRSPYENQDIFRINELTANSVRIFEHVLHYSSVYAILLRSNVISNLREKMFRALKDVSMNELVYSDNGINPELLANYAIHGLLGLIFYWIESGFAYSSSYMQEQLILMIQWRPTEAKTNVVPER</sequence>
<feature type="domain" description="HTH tetR-type" evidence="3">
    <location>
        <begin position="13"/>
        <end position="73"/>
    </location>
</feature>
<accession>A0A398CZ44</accession>
<keyword evidence="1 2" id="KW-0238">DNA-binding</keyword>
<dbReference type="InterPro" id="IPR001647">
    <property type="entry name" value="HTH_TetR"/>
</dbReference>
<protein>
    <submittedName>
        <fullName evidence="4">TetR/AcrR family transcriptional regulator</fullName>
    </submittedName>
</protein>
<dbReference type="RefSeq" id="WP_119147713.1">
    <property type="nucleotide sequence ID" value="NZ_JBHSOV010000021.1"/>
</dbReference>
<evidence type="ECO:0000256" key="1">
    <source>
        <dbReference type="ARBA" id="ARBA00023125"/>
    </source>
</evidence>
<keyword evidence="5" id="KW-1185">Reference proteome</keyword>
<dbReference type="EMBL" id="QXJM01000016">
    <property type="protein sequence ID" value="RIE05117.1"/>
    <property type="molecule type" value="Genomic_DNA"/>
</dbReference>
<dbReference type="GO" id="GO:0003677">
    <property type="term" value="F:DNA binding"/>
    <property type="evidence" value="ECO:0007669"/>
    <property type="project" value="UniProtKB-UniRule"/>
</dbReference>
<dbReference type="InterPro" id="IPR009057">
    <property type="entry name" value="Homeodomain-like_sf"/>
</dbReference>
<dbReference type="Pfam" id="PF00440">
    <property type="entry name" value="TetR_N"/>
    <property type="match status" value="1"/>
</dbReference>
<organism evidence="4 5">
    <name type="scientific">Cohnella faecalis</name>
    <dbReference type="NCBI Taxonomy" id="2315694"/>
    <lineage>
        <taxon>Bacteria</taxon>
        <taxon>Bacillati</taxon>
        <taxon>Bacillota</taxon>
        <taxon>Bacilli</taxon>
        <taxon>Bacillales</taxon>
        <taxon>Paenibacillaceae</taxon>
        <taxon>Cohnella</taxon>
    </lineage>
</organism>